<feature type="region of interest" description="Disordered" evidence="1">
    <location>
        <begin position="383"/>
        <end position="403"/>
    </location>
</feature>
<proteinExistence type="predicted"/>
<gene>
    <name evidence="2" type="ORF">AB0C36_09235</name>
</gene>
<keyword evidence="3" id="KW-1185">Reference proteome</keyword>
<evidence type="ECO:0000313" key="3">
    <source>
        <dbReference type="Proteomes" id="UP001551482"/>
    </source>
</evidence>
<organism evidence="2 3">
    <name type="scientific">Streptodolium elevatio</name>
    <dbReference type="NCBI Taxonomy" id="3157996"/>
    <lineage>
        <taxon>Bacteria</taxon>
        <taxon>Bacillati</taxon>
        <taxon>Actinomycetota</taxon>
        <taxon>Actinomycetes</taxon>
        <taxon>Kitasatosporales</taxon>
        <taxon>Streptomycetaceae</taxon>
        <taxon>Streptodolium</taxon>
    </lineage>
</organism>
<comment type="caution">
    <text evidence="2">The sequence shown here is derived from an EMBL/GenBank/DDBJ whole genome shotgun (WGS) entry which is preliminary data.</text>
</comment>
<protein>
    <submittedName>
        <fullName evidence="2">Uncharacterized protein</fullName>
    </submittedName>
</protein>
<reference evidence="2 3" key="1">
    <citation type="submission" date="2024-06" db="EMBL/GenBank/DDBJ databases">
        <title>The Natural Products Discovery Center: Release of the First 8490 Sequenced Strains for Exploring Actinobacteria Biosynthetic Diversity.</title>
        <authorList>
            <person name="Kalkreuter E."/>
            <person name="Kautsar S.A."/>
            <person name="Yang D."/>
            <person name="Bader C.D."/>
            <person name="Teijaro C.N."/>
            <person name="Fluegel L."/>
            <person name="Davis C.M."/>
            <person name="Simpson J.R."/>
            <person name="Lauterbach L."/>
            <person name="Steele A.D."/>
            <person name="Gui C."/>
            <person name="Meng S."/>
            <person name="Li G."/>
            <person name="Viehrig K."/>
            <person name="Ye F."/>
            <person name="Su P."/>
            <person name="Kiefer A.F."/>
            <person name="Nichols A."/>
            <person name="Cepeda A.J."/>
            <person name="Yan W."/>
            <person name="Fan B."/>
            <person name="Jiang Y."/>
            <person name="Adhikari A."/>
            <person name="Zheng C.-J."/>
            <person name="Schuster L."/>
            <person name="Cowan T.M."/>
            <person name="Smanski M.J."/>
            <person name="Chevrette M.G."/>
            <person name="De Carvalho L.P.S."/>
            <person name="Shen B."/>
        </authorList>
    </citation>
    <scope>NUCLEOTIDE SEQUENCE [LARGE SCALE GENOMIC DNA]</scope>
    <source>
        <strain evidence="2 3">NPDC048946</strain>
    </source>
</reference>
<name>A0ABV3DD59_9ACTN</name>
<sequence>MSVKTVGPAWSPARAGLGPVAAWASAEGSPREALFLGFPAERGSEVDSAVEAVRGLGARTAVIADVPYGVHPPAPGGARPRASRPFSPRVLLLLGDESARLAVGSAAPVGASGGDALWTSVACDGGASHAMLADLADWLEMLPGTVGFPPWAETHLRDLADIIAERHISAPDDTAPGQPGTEARLLHNLHAPLLGRLPEGPVDELHLSAPVVDADARAVRALVERLAPARIALALPPPRVGYDPDAFARALAGRDAEIRIVDDAHMPQGRLVQWRTGDTWTVLTGGSDLTWAALGESAGAGGTVELAVLAGGDPALMPRDGLRIAQTAGDPAVEAQDAAAPRAAAVVPPTAAPTPTAAPVSAPVPAAVPAPERVHPQVAAAVPTPAPAPAPAAPPAPEAADAAVPAALTPPAPTLPAPSWQEDDFLDDTPEFEGPYADALASLAQSGWSADDQDGIWEVTGSFANPLPVAAQAVDALGPHHEGLLLVRAASKGRWVFLAWNGHDLVMLKHDQPVWRTYRVDAPATPGSRFSGGSVAVPGLVATTPQVKGAPPVLAGMLGELGWDYPELIKRLFVD</sequence>
<dbReference type="RefSeq" id="WP_358351572.1">
    <property type="nucleotide sequence ID" value="NZ_JBEZFP010000017.1"/>
</dbReference>
<evidence type="ECO:0000256" key="1">
    <source>
        <dbReference type="SAM" id="MobiDB-lite"/>
    </source>
</evidence>
<evidence type="ECO:0000313" key="2">
    <source>
        <dbReference type="EMBL" id="MEU8133678.1"/>
    </source>
</evidence>
<dbReference type="EMBL" id="JBEZFP010000017">
    <property type="protein sequence ID" value="MEU8133678.1"/>
    <property type="molecule type" value="Genomic_DNA"/>
</dbReference>
<accession>A0ABV3DD59</accession>
<feature type="compositionally biased region" description="Pro residues" evidence="1">
    <location>
        <begin position="384"/>
        <end position="397"/>
    </location>
</feature>
<dbReference type="Proteomes" id="UP001551482">
    <property type="component" value="Unassembled WGS sequence"/>
</dbReference>